<accession>A0A481Z1W6</accession>
<evidence type="ECO:0008006" key="2">
    <source>
        <dbReference type="Google" id="ProtNLM"/>
    </source>
</evidence>
<evidence type="ECO:0000313" key="1">
    <source>
        <dbReference type="EMBL" id="QBK89653.1"/>
    </source>
</evidence>
<name>A0A481Z1W6_9VIRU</name>
<reference evidence="1" key="1">
    <citation type="journal article" date="2019" name="MBio">
        <title>Virus Genomes from Deep Sea Sediments Expand the Ocean Megavirome and Support Independent Origins of Viral Gigantism.</title>
        <authorList>
            <person name="Backstrom D."/>
            <person name="Yutin N."/>
            <person name="Jorgensen S.L."/>
            <person name="Dharamshi J."/>
            <person name="Homa F."/>
            <person name="Zaremba-Niedwiedzka K."/>
            <person name="Spang A."/>
            <person name="Wolf Y.I."/>
            <person name="Koonin E.V."/>
            <person name="Ettema T.J."/>
        </authorList>
    </citation>
    <scope>NUCLEOTIDE SEQUENCE</scope>
</reference>
<sequence length="256" mass="30555">MDITNYNKLSKKKLKLEFEKINISLPKKGTGTGVNGGILNRDLVKILTKYQKNKIGSKFTLKMEPDLIKDMLKNMDIKDVINFCKINKSIHKICNNSFWHEISKLKLRINILGKYKSWECLANDLYYGIENLYTIGRLYLNGIWSQKQSEYALKDIYEHELFFYFKNGIFLLDDIIINYALDIYNDYLEDNQYSDILSAELEEEAYYYIFKTDIWVYYSVLNETLEIRRKELNENFYLEIEGISFSEFEDQIRKKI</sequence>
<dbReference type="EMBL" id="MK500432">
    <property type="protein sequence ID" value="QBK89653.1"/>
    <property type="molecule type" value="Genomic_DNA"/>
</dbReference>
<protein>
    <recommendedName>
        <fullName evidence="2">F-box domain-containing protein</fullName>
    </recommendedName>
</protein>
<proteinExistence type="predicted"/>
<gene>
    <name evidence="1" type="ORF">LCPAC001_01630</name>
</gene>
<organism evidence="1">
    <name type="scientific">Pithovirus LCPAC001</name>
    <dbReference type="NCBI Taxonomy" id="2506585"/>
    <lineage>
        <taxon>Viruses</taxon>
        <taxon>Pithoviruses</taxon>
    </lineage>
</organism>